<dbReference type="AlphaFoldDB" id="A0A9N9NVD5"/>
<comment type="caution">
    <text evidence="1">The sequence shown here is derived from an EMBL/GenBank/DDBJ whole genome shotgun (WGS) entry which is preliminary data.</text>
</comment>
<name>A0A9N9NVD5_9GLOM</name>
<keyword evidence="2" id="KW-1185">Reference proteome</keyword>
<proteinExistence type="predicted"/>
<protein>
    <submittedName>
        <fullName evidence="1">3744_t:CDS:1</fullName>
    </submittedName>
</protein>
<dbReference type="Proteomes" id="UP000789570">
    <property type="component" value="Unassembled WGS sequence"/>
</dbReference>
<gene>
    <name evidence="1" type="ORF">FCALED_LOCUS16899</name>
</gene>
<feature type="non-terminal residue" evidence="1">
    <location>
        <position position="1"/>
    </location>
</feature>
<evidence type="ECO:0000313" key="2">
    <source>
        <dbReference type="Proteomes" id="UP000789570"/>
    </source>
</evidence>
<sequence length="88" mass="10619">QKKYLAIEIASCMIPFSFDSISYYKKIFNFFAIIQTEFTEQERLRKKICSSIPTENTERIWDWLYLSKDSFFYDLKPVPEDIDKVIIM</sequence>
<evidence type="ECO:0000313" key="1">
    <source>
        <dbReference type="EMBL" id="CAG8760509.1"/>
    </source>
</evidence>
<dbReference type="EMBL" id="CAJVPQ010022396">
    <property type="protein sequence ID" value="CAG8760509.1"/>
    <property type="molecule type" value="Genomic_DNA"/>
</dbReference>
<accession>A0A9N9NVD5</accession>
<organism evidence="1 2">
    <name type="scientific">Funneliformis caledonium</name>
    <dbReference type="NCBI Taxonomy" id="1117310"/>
    <lineage>
        <taxon>Eukaryota</taxon>
        <taxon>Fungi</taxon>
        <taxon>Fungi incertae sedis</taxon>
        <taxon>Mucoromycota</taxon>
        <taxon>Glomeromycotina</taxon>
        <taxon>Glomeromycetes</taxon>
        <taxon>Glomerales</taxon>
        <taxon>Glomeraceae</taxon>
        <taxon>Funneliformis</taxon>
    </lineage>
</organism>
<dbReference type="OrthoDB" id="2404656at2759"/>
<reference evidence="1" key="1">
    <citation type="submission" date="2021-06" db="EMBL/GenBank/DDBJ databases">
        <authorList>
            <person name="Kallberg Y."/>
            <person name="Tangrot J."/>
            <person name="Rosling A."/>
        </authorList>
    </citation>
    <scope>NUCLEOTIDE SEQUENCE</scope>
    <source>
        <strain evidence="1">UK204</strain>
    </source>
</reference>